<evidence type="ECO:0000256" key="1">
    <source>
        <dbReference type="SAM" id="MobiDB-lite"/>
    </source>
</evidence>
<dbReference type="Proteomes" id="UP001142489">
    <property type="component" value="Unassembled WGS sequence"/>
</dbReference>
<dbReference type="AlphaFoldDB" id="A0A9Q0X8H8"/>
<evidence type="ECO:0000313" key="2">
    <source>
        <dbReference type="EMBL" id="KAJ7304251.1"/>
    </source>
</evidence>
<comment type="caution">
    <text evidence="2">The sequence shown here is derived from an EMBL/GenBank/DDBJ whole genome shotgun (WGS) entry which is preliminary data.</text>
</comment>
<organism evidence="2 3">
    <name type="scientific">Phrynocephalus forsythii</name>
    <dbReference type="NCBI Taxonomy" id="171643"/>
    <lineage>
        <taxon>Eukaryota</taxon>
        <taxon>Metazoa</taxon>
        <taxon>Chordata</taxon>
        <taxon>Craniata</taxon>
        <taxon>Vertebrata</taxon>
        <taxon>Euteleostomi</taxon>
        <taxon>Lepidosauria</taxon>
        <taxon>Squamata</taxon>
        <taxon>Bifurcata</taxon>
        <taxon>Unidentata</taxon>
        <taxon>Episquamata</taxon>
        <taxon>Toxicofera</taxon>
        <taxon>Iguania</taxon>
        <taxon>Acrodonta</taxon>
        <taxon>Agamidae</taxon>
        <taxon>Agaminae</taxon>
        <taxon>Phrynocephalus</taxon>
    </lineage>
</organism>
<protein>
    <submittedName>
        <fullName evidence="2">Uncharacterized protein</fullName>
    </submittedName>
</protein>
<dbReference type="EMBL" id="JAPFRF010000023">
    <property type="protein sequence ID" value="KAJ7304251.1"/>
    <property type="molecule type" value="Genomic_DNA"/>
</dbReference>
<sequence>MDSGRTEHSFLHPLWDLVAVRPLRQIPGNPSKLSCVPEHNVRCIHGSRAGTRSKTEPVEIMNVAKENVPPTKAKWWQPLCCCCCCCYNNKDVPKAPPPSPEDCVSSGEERGLENLRVSPTVLDSTDSQLIRDVAKQIWEQIGIASQHMGSSEEPQKKNLSEATEETSSP</sequence>
<reference evidence="2" key="1">
    <citation type="journal article" date="2023" name="DNA Res.">
        <title>Chromosome-level genome assembly of Phrynocephalus forsythii using third-generation DNA sequencing and Hi-C analysis.</title>
        <authorList>
            <person name="Qi Y."/>
            <person name="Zhao W."/>
            <person name="Zhao Y."/>
            <person name="Niu C."/>
            <person name="Cao S."/>
            <person name="Zhang Y."/>
        </authorList>
    </citation>
    <scope>NUCLEOTIDE SEQUENCE</scope>
    <source>
        <tissue evidence="2">Muscle</tissue>
    </source>
</reference>
<name>A0A9Q0X8H8_9SAUR</name>
<keyword evidence="3" id="KW-1185">Reference proteome</keyword>
<proteinExistence type="predicted"/>
<feature type="region of interest" description="Disordered" evidence="1">
    <location>
        <begin position="144"/>
        <end position="169"/>
    </location>
</feature>
<evidence type="ECO:0000313" key="3">
    <source>
        <dbReference type="Proteomes" id="UP001142489"/>
    </source>
</evidence>
<gene>
    <name evidence="2" type="ORF">JRQ81_011790</name>
</gene>
<accession>A0A9Q0X8H8</accession>